<sequence precursor="true">MIRFKSFPLLVFLLASSIGSNASIAEDPRTAAPPSADKLDFATPEFWETLDKKPVTDSWEFADGEVRLVHPRGGNGSLVSGPLPPNFELSWEWKIEEKTNTGLKYRVRRFGRHLFSNNYLGIEYQIIDDKPTSLAKGSTASIYDLVAPGAEKVLHPVGQWNQSRVVASGHRLEHYLNGQLVAAAKTTGPSWDKTIALSKFYGSEDFGSPKPGDRIMLTDHGGKAAYRKFQFTAKDVDPTDLETPTATGPFLGNAMRNSWADQDSIVIWTRTTARPDFVADGKEFVSISRSDASKLSKKTDPEKLLGEQLPQGATLSQMLGACPGAAGRVRLMYFPGKQRYATKTTDWITTGPESDFTAQWKIEGLKPDTQYAAIIEAQSLDGDETTAVLRGAFRTAPKVNAAKDVKFCITTCHDFIRRDDGMKGHKIYPTMTKMQPDFIVHAGDIEYYDQPDPWAMTLELMRFKWGRIFALPRNRDFYSRTTSYFLKDDHDTLKNDCWAGQTYGSVSFEQGVKLFNEEQFPSLTPRYTSVRWGRDLEVWFLEGRDYRSPNSMPDGPEKTILGDEQKEWLFKTLDESTAKFKVICSPTPVVGPDRANKKDNHANEIFAYEGDEIRAKLATLENVIVLCGDRHWQYASFDPESKLWEFGCGPGSEKHQLGWKPGDQRPQHRFLRVAGGFLSGELQYTGDEKEPHLTLRHHKVDGETVSEFVFPVEDE</sequence>
<dbReference type="Proteomes" id="UP000319004">
    <property type="component" value="Chromosome"/>
</dbReference>
<dbReference type="InterPro" id="IPR010496">
    <property type="entry name" value="AL/BT2_dom"/>
</dbReference>
<keyword evidence="5" id="KW-1185">Reference proteome</keyword>
<dbReference type="KEGG" id="snep:Enr13x_47950"/>
<evidence type="ECO:0000313" key="4">
    <source>
        <dbReference type="EMBL" id="QDV44924.1"/>
    </source>
</evidence>
<feature type="chain" id="PRO_5021829132" evidence="1">
    <location>
        <begin position="23"/>
        <end position="715"/>
    </location>
</feature>
<feature type="signal peptide" evidence="1">
    <location>
        <begin position="1"/>
        <end position="22"/>
    </location>
</feature>
<dbReference type="InterPro" id="IPR018946">
    <property type="entry name" value="PhoD-like_MPP"/>
</dbReference>
<dbReference type="RefSeq" id="WP_145389179.1">
    <property type="nucleotide sequence ID" value="NZ_CP037423.1"/>
</dbReference>
<evidence type="ECO:0000259" key="2">
    <source>
        <dbReference type="Pfam" id="PF06439"/>
    </source>
</evidence>
<dbReference type="SUPFAM" id="SSF56300">
    <property type="entry name" value="Metallo-dependent phosphatases"/>
    <property type="match status" value="1"/>
</dbReference>
<accession>A0A518HVX7</accession>
<feature type="domain" description="PhoD-like phosphatase metallophosphatase" evidence="3">
    <location>
        <begin position="407"/>
        <end position="652"/>
    </location>
</feature>
<dbReference type="EMBL" id="CP037423">
    <property type="protein sequence ID" value="QDV44924.1"/>
    <property type="molecule type" value="Genomic_DNA"/>
</dbReference>
<name>A0A518HVX7_9BACT</name>
<feature type="domain" description="3-keto-alpha-glucoside-1,2-lyase/3-keto-2-hydroxy-glucal hydratase" evidence="2">
    <location>
        <begin position="46"/>
        <end position="231"/>
    </location>
</feature>
<dbReference type="AlphaFoldDB" id="A0A518HVX7"/>
<dbReference type="OrthoDB" id="9783365at2"/>
<protein>
    <submittedName>
        <fullName evidence="4">PhoD-like phosphatase</fullName>
    </submittedName>
</protein>
<dbReference type="PANTHER" id="PTHR43606:SF1">
    <property type="entry name" value="PHOD-LIKE PHOSPHATASE METALLOPHOSPHATASE DOMAIN-CONTAINING PROTEIN"/>
    <property type="match status" value="1"/>
</dbReference>
<dbReference type="Pfam" id="PF09423">
    <property type="entry name" value="PhoD"/>
    <property type="match status" value="1"/>
</dbReference>
<gene>
    <name evidence="4" type="ORF">Enr13x_47950</name>
</gene>
<dbReference type="GO" id="GO:0016787">
    <property type="term" value="F:hydrolase activity"/>
    <property type="evidence" value="ECO:0007669"/>
    <property type="project" value="InterPro"/>
</dbReference>
<organism evidence="4 5">
    <name type="scientific">Stieleria neptunia</name>
    <dbReference type="NCBI Taxonomy" id="2527979"/>
    <lineage>
        <taxon>Bacteria</taxon>
        <taxon>Pseudomonadati</taxon>
        <taxon>Planctomycetota</taxon>
        <taxon>Planctomycetia</taxon>
        <taxon>Pirellulales</taxon>
        <taxon>Pirellulaceae</taxon>
        <taxon>Stieleria</taxon>
    </lineage>
</organism>
<evidence type="ECO:0000256" key="1">
    <source>
        <dbReference type="SAM" id="SignalP"/>
    </source>
</evidence>
<dbReference type="InterPro" id="IPR029052">
    <property type="entry name" value="Metallo-depent_PP-like"/>
</dbReference>
<dbReference type="Pfam" id="PF06439">
    <property type="entry name" value="3keto-disac_hyd"/>
    <property type="match status" value="1"/>
</dbReference>
<dbReference type="InterPro" id="IPR038607">
    <property type="entry name" value="PhoD-like_sf"/>
</dbReference>
<evidence type="ECO:0000313" key="5">
    <source>
        <dbReference type="Proteomes" id="UP000319004"/>
    </source>
</evidence>
<reference evidence="4 5" key="1">
    <citation type="submission" date="2019-03" db="EMBL/GenBank/DDBJ databases">
        <title>Deep-cultivation of Planctomycetes and their phenomic and genomic characterization uncovers novel biology.</title>
        <authorList>
            <person name="Wiegand S."/>
            <person name="Jogler M."/>
            <person name="Boedeker C."/>
            <person name="Pinto D."/>
            <person name="Vollmers J."/>
            <person name="Rivas-Marin E."/>
            <person name="Kohn T."/>
            <person name="Peeters S.H."/>
            <person name="Heuer A."/>
            <person name="Rast P."/>
            <person name="Oberbeckmann S."/>
            <person name="Bunk B."/>
            <person name="Jeske O."/>
            <person name="Meyerdierks A."/>
            <person name="Storesund J.E."/>
            <person name="Kallscheuer N."/>
            <person name="Luecker S."/>
            <person name="Lage O.M."/>
            <person name="Pohl T."/>
            <person name="Merkel B.J."/>
            <person name="Hornburger P."/>
            <person name="Mueller R.-W."/>
            <person name="Bruemmer F."/>
            <person name="Labrenz M."/>
            <person name="Spormann A.M."/>
            <person name="Op den Camp H."/>
            <person name="Overmann J."/>
            <person name="Amann R."/>
            <person name="Jetten M.S.M."/>
            <person name="Mascher T."/>
            <person name="Medema M.H."/>
            <person name="Devos D.P."/>
            <person name="Kaster A.-K."/>
            <person name="Ovreas L."/>
            <person name="Rohde M."/>
            <person name="Galperin M.Y."/>
            <person name="Jogler C."/>
        </authorList>
    </citation>
    <scope>NUCLEOTIDE SEQUENCE [LARGE SCALE GENOMIC DNA]</scope>
    <source>
        <strain evidence="4 5">Enr13</strain>
    </source>
</reference>
<dbReference type="Gene3D" id="3.60.21.70">
    <property type="entry name" value="PhoD-like phosphatase"/>
    <property type="match status" value="1"/>
</dbReference>
<proteinExistence type="predicted"/>
<keyword evidence="1" id="KW-0732">Signal</keyword>
<evidence type="ECO:0000259" key="3">
    <source>
        <dbReference type="Pfam" id="PF09423"/>
    </source>
</evidence>
<dbReference type="PANTHER" id="PTHR43606">
    <property type="entry name" value="PHOSPHATASE, PUTATIVE (AFU_ORTHOLOGUE AFUA_6G08710)-RELATED"/>
    <property type="match status" value="1"/>
</dbReference>
<dbReference type="Gene3D" id="2.60.120.560">
    <property type="entry name" value="Exo-inulinase, domain 1"/>
    <property type="match status" value="1"/>
</dbReference>
<dbReference type="InterPro" id="IPR052900">
    <property type="entry name" value="Phospholipid_Metab_Enz"/>
</dbReference>